<evidence type="ECO:0000259" key="8">
    <source>
        <dbReference type="Pfam" id="PF21083"/>
    </source>
</evidence>
<protein>
    <recommendedName>
        <fullName evidence="5 6">Cell division protein ZapC</fullName>
    </recommendedName>
</protein>
<evidence type="ECO:0000256" key="1">
    <source>
        <dbReference type="ARBA" id="ARBA00022490"/>
    </source>
</evidence>
<dbReference type="Pfam" id="PF21083">
    <property type="entry name" value="ZapC_N"/>
    <property type="match status" value="1"/>
</dbReference>
<evidence type="ECO:0000259" key="7">
    <source>
        <dbReference type="Pfam" id="PF07126"/>
    </source>
</evidence>
<reference evidence="9 10" key="1">
    <citation type="journal article" date="2021" name="Front. Microbiol.">
        <title>Prevalence and Genetic Analysis of Chromosomal mcr-3/7 in Aeromonas From U.S. Animal-Derived Samples.</title>
        <authorList>
            <person name="Wang Y."/>
            <person name="Hou N."/>
            <person name="Rasooly R."/>
            <person name="Gu Y."/>
            <person name="He X."/>
        </authorList>
    </citation>
    <scope>NUCLEOTIDE SEQUENCE [LARGE SCALE GENOMIC DNA]</scope>
    <source>
        <strain evidence="9 10">4608</strain>
    </source>
</reference>
<comment type="subunit">
    <text evidence="5">Interacts directly with FtsZ.</text>
</comment>
<keyword evidence="4 5" id="KW-0131">Cell cycle</keyword>
<feature type="domain" description="Cell-division protein ZapC N-terminal" evidence="8">
    <location>
        <begin position="3"/>
        <end position="89"/>
    </location>
</feature>
<dbReference type="InterPro" id="IPR048373">
    <property type="entry name" value="ZapC_N"/>
</dbReference>
<evidence type="ECO:0000256" key="6">
    <source>
        <dbReference type="PIRNR" id="PIRNR010252"/>
    </source>
</evidence>
<evidence type="ECO:0000313" key="10">
    <source>
        <dbReference type="Proteomes" id="UP000679312"/>
    </source>
</evidence>
<gene>
    <name evidence="5" type="primary">zapC</name>
    <name evidence="9" type="ORF">HQ399_11680</name>
</gene>
<accession>A0ABD7EP12</accession>
<evidence type="ECO:0000313" key="9">
    <source>
        <dbReference type="EMBL" id="QWL62859.1"/>
    </source>
</evidence>
<feature type="domain" description="Cell-division protein ZapC C-terminal" evidence="7">
    <location>
        <begin position="90"/>
        <end position="166"/>
    </location>
</feature>
<comment type="similarity">
    <text evidence="5 6">Belongs to the ZapC family.</text>
</comment>
<dbReference type="PIRSF" id="PIRSF010252">
    <property type="entry name" value="ZapC"/>
    <property type="match status" value="1"/>
</dbReference>
<keyword evidence="2 5" id="KW-0132">Cell division</keyword>
<comment type="subcellular location">
    <subcellularLocation>
        <location evidence="5 6">Cytoplasm</location>
    </subcellularLocation>
</comment>
<dbReference type="Proteomes" id="UP000679312">
    <property type="component" value="Chromosome"/>
</dbReference>
<dbReference type="InterPro" id="IPR009809">
    <property type="entry name" value="ZapC"/>
</dbReference>
<evidence type="ECO:0000256" key="4">
    <source>
        <dbReference type="ARBA" id="ARBA00023306"/>
    </source>
</evidence>
<dbReference type="HAMAP" id="MF_00906">
    <property type="entry name" value="ZapC"/>
    <property type="match status" value="1"/>
</dbReference>
<dbReference type="EMBL" id="CP053881">
    <property type="protein sequence ID" value="QWL62859.1"/>
    <property type="molecule type" value="Genomic_DNA"/>
</dbReference>
<dbReference type="RefSeq" id="WP_215801245.1">
    <property type="nucleotide sequence ID" value="NZ_CP053881.1"/>
</dbReference>
<dbReference type="InterPro" id="IPR048372">
    <property type="entry name" value="ZapC_C"/>
</dbReference>
<dbReference type="GO" id="GO:0000917">
    <property type="term" value="P:division septum assembly"/>
    <property type="evidence" value="ECO:0007669"/>
    <property type="project" value="UniProtKB-KW"/>
</dbReference>
<dbReference type="GO" id="GO:0005737">
    <property type="term" value="C:cytoplasm"/>
    <property type="evidence" value="ECO:0007669"/>
    <property type="project" value="UniProtKB-SubCell"/>
</dbReference>
<proteinExistence type="inferred from homology"/>
<name>A0ABD7EP12_AERJA</name>
<sequence length="178" mass="20535">MLIQPTDSWQWHYDAQNDRLMLDLSDNMLFATEYKGRQLVPSSFTTQPFCVDDAALYYQLMDKAAELAWSIPHQVQLVLNAIAVSRFYKPLMPQSWFFGEQHPVILPQNGDLVWMNTPHGRGEFMVIEAGDQASVCMNLTQDFVLTTSKTLPRFGVIKVMNNRMTPRIVLTEQYRQVS</sequence>
<keyword evidence="1 5" id="KW-0963">Cytoplasm</keyword>
<evidence type="ECO:0000256" key="3">
    <source>
        <dbReference type="ARBA" id="ARBA00023210"/>
    </source>
</evidence>
<keyword evidence="3 5" id="KW-0717">Septation</keyword>
<dbReference type="Pfam" id="PF07126">
    <property type="entry name" value="ZapC_C"/>
    <property type="match status" value="1"/>
</dbReference>
<dbReference type="AlphaFoldDB" id="A0ABD7EP12"/>
<evidence type="ECO:0000256" key="2">
    <source>
        <dbReference type="ARBA" id="ARBA00022618"/>
    </source>
</evidence>
<evidence type="ECO:0000256" key="5">
    <source>
        <dbReference type="HAMAP-Rule" id="MF_00906"/>
    </source>
</evidence>
<comment type="function">
    <text evidence="5 6">Contributes to the efficiency of the cell division process by stabilizing the polymeric form of the cell division protein FtsZ. Acts by promoting interactions between FtsZ protofilaments and suppressing the GTPase activity of FtsZ.</text>
</comment>
<dbReference type="GO" id="GO:0043093">
    <property type="term" value="P:FtsZ-dependent cytokinesis"/>
    <property type="evidence" value="ECO:0007669"/>
    <property type="project" value="UniProtKB-UniRule"/>
</dbReference>
<organism evidence="9 10">
    <name type="scientific">Aeromonas jandaei</name>
    <dbReference type="NCBI Taxonomy" id="650"/>
    <lineage>
        <taxon>Bacteria</taxon>
        <taxon>Pseudomonadati</taxon>
        <taxon>Pseudomonadota</taxon>
        <taxon>Gammaproteobacteria</taxon>
        <taxon>Aeromonadales</taxon>
        <taxon>Aeromonadaceae</taxon>
        <taxon>Aeromonas</taxon>
    </lineage>
</organism>